<comment type="caution">
    <text evidence="1">The sequence shown here is derived from an EMBL/GenBank/DDBJ whole genome shotgun (WGS) entry which is preliminary data.</text>
</comment>
<dbReference type="AlphaFoldDB" id="A0A0F9KEE6"/>
<gene>
    <name evidence="1" type="ORF">LCGC14_1337890</name>
</gene>
<evidence type="ECO:0000313" key="1">
    <source>
        <dbReference type="EMBL" id="KKM80639.1"/>
    </source>
</evidence>
<protein>
    <submittedName>
        <fullName evidence="1">Uncharacterized protein</fullName>
    </submittedName>
</protein>
<dbReference type="EMBL" id="LAZR01008148">
    <property type="protein sequence ID" value="KKM80639.1"/>
    <property type="molecule type" value="Genomic_DNA"/>
</dbReference>
<reference evidence="1" key="1">
    <citation type="journal article" date="2015" name="Nature">
        <title>Complex archaea that bridge the gap between prokaryotes and eukaryotes.</title>
        <authorList>
            <person name="Spang A."/>
            <person name="Saw J.H."/>
            <person name="Jorgensen S.L."/>
            <person name="Zaremba-Niedzwiedzka K."/>
            <person name="Martijn J."/>
            <person name="Lind A.E."/>
            <person name="van Eijk R."/>
            <person name="Schleper C."/>
            <person name="Guy L."/>
            <person name="Ettema T.J."/>
        </authorList>
    </citation>
    <scope>NUCLEOTIDE SEQUENCE</scope>
</reference>
<sequence length="143" mass="16090">MSENAKIINPADIPQIDKVKSVGIGKIEGKEVFITGYNHTRGQPNDYTRPDQISQEDGKTDYWTIVTKESFDLPPKKGEPEEPINGFFVTEAIGKQIERIPNYAEALSAGGQIGPVKAIKRQSKRNPTQTYWCLAFENDEDYK</sequence>
<proteinExistence type="predicted"/>
<name>A0A0F9KEE6_9ZZZZ</name>
<organism evidence="1">
    <name type="scientific">marine sediment metagenome</name>
    <dbReference type="NCBI Taxonomy" id="412755"/>
    <lineage>
        <taxon>unclassified sequences</taxon>
        <taxon>metagenomes</taxon>
        <taxon>ecological metagenomes</taxon>
    </lineage>
</organism>
<accession>A0A0F9KEE6</accession>